<proteinExistence type="predicted"/>
<accession>A0A8J2MCX7</accession>
<comment type="caution">
    <text evidence="1">The sequence shown here is derived from an EMBL/GenBank/DDBJ whole genome shotgun (WGS) entry which is preliminary data.</text>
</comment>
<dbReference type="EMBL" id="CAJVCH010571334">
    <property type="protein sequence ID" value="CAG7837231.1"/>
    <property type="molecule type" value="Genomic_DNA"/>
</dbReference>
<gene>
    <name evidence="1" type="ORF">AFUS01_LOCUS46376</name>
</gene>
<dbReference type="AlphaFoldDB" id="A0A8J2MCX7"/>
<keyword evidence="2" id="KW-1185">Reference proteome</keyword>
<protein>
    <submittedName>
        <fullName evidence="1">Uncharacterized protein</fullName>
    </submittedName>
</protein>
<evidence type="ECO:0000313" key="1">
    <source>
        <dbReference type="EMBL" id="CAG7837231.1"/>
    </source>
</evidence>
<dbReference type="Proteomes" id="UP000708208">
    <property type="component" value="Unassembled WGS sequence"/>
</dbReference>
<reference evidence="1" key="1">
    <citation type="submission" date="2021-06" db="EMBL/GenBank/DDBJ databases">
        <authorList>
            <person name="Hodson N. C."/>
            <person name="Mongue J. A."/>
            <person name="Jaron S. K."/>
        </authorList>
    </citation>
    <scope>NUCLEOTIDE SEQUENCE</scope>
</reference>
<name>A0A8J2MCX7_9HEXA</name>
<evidence type="ECO:0000313" key="2">
    <source>
        <dbReference type="Proteomes" id="UP000708208"/>
    </source>
</evidence>
<sequence>MQPRHYREREQGDRSTDADKLSLFLRNSQTYRDVLSKSLTSTSHGVSGREIVTGMQKLRRTTTSIYAAGSLCKEVHKCHQKTTHQFRL</sequence>
<organism evidence="1 2">
    <name type="scientific">Allacma fusca</name>
    <dbReference type="NCBI Taxonomy" id="39272"/>
    <lineage>
        <taxon>Eukaryota</taxon>
        <taxon>Metazoa</taxon>
        <taxon>Ecdysozoa</taxon>
        <taxon>Arthropoda</taxon>
        <taxon>Hexapoda</taxon>
        <taxon>Collembola</taxon>
        <taxon>Symphypleona</taxon>
        <taxon>Sminthuridae</taxon>
        <taxon>Allacma</taxon>
    </lineage>
</organism>